<reference evidence="2" key="2">
    <citation type="submission" date="2010-07" db="EMBL/GenBank/DDBJ databases">
        <authorList>
            <consortium name="The Broad Institute Genome Sequencing Platform"/>
            <consortium name="Broad Institute Genome Sequencing Center for Infectious Disease"/>
            <person name="Ma L.-J."/>
            <person name="Dead R."/>
            <person name="Young S."/>
            <person name="Zeng Q."/>
            <person name="Koehrsen M."/>
            <person name="Alvarado L."/>
            <person name="Berlin A."/>
            <person name="Chapman S.B."/>
            <person name="Chen Z."/>
            <person name="Freedman E."/>
            <person name="Gellesch M."/>
            <person name="Goldberg J."/>
            <person name="Griggs A."/>
            <person name="Gujja S."/>
            <person name="Heilman E.R."/>
            <person name="Heiman D."/>
            <person name="Hepburn T."/>
            <person name="Howarth C."/>
            <person name="Jen D."/>
            <person name="Larson L."/>
            <person name="Mehta T."/>
            <person name="Neiman D."/>
            <person name="Pearson M."/>
            <person name="Roberts A."/>
            <person name="Saif S."/>
            <person name="Shea T."/>
            <person name="Shenoy N."/>
            <person name="Sisk P."/>
            <person name="Stolte C."/>
            <person name="Sykes S."/>
            <person name="Walk T."/>
            <person name="White J."/>
            <person name="Yandava C."/>
            <person name="Haas B."/>
            <person name="Nusbaum C."/>
            <person name="Birren B."/>
        </authorList>
    </citation>
    <scope>NUCLEOTIDE SEQUENCE</scope>
    <source>
        <strain evidence="2">R3-111a-1</strain>
    </source>
</reference>
<protein>
    <submittedName>
        <fullName evidence="2 3">Uncharacterized protein</fullName>
    </submittedName>
</protein>
<evidence type="ECO:0000256" key="1">
    <source>
        <dbReference type="SAM" id="Phobius"/>
    </source>
</evidence>
<dbReference type="EnsemblFungi" id="EJT68221">
    <property type="protein sequence ID" value="EJT68221"/>
    <property type="gene ID" value="GGTG_14202"/>
</dbReference>
<dbReference type="AlphaFoldDB" id="J3PKX7"/>
<dbReference type="GeneID" id="20354660"/>
<dbReference type="EMBL" id="GL385568">
    <property type="protein sequence ID" value="EJT68221.1"/>
    <property type="molecule type" value="Genomic_DNA"/>
</dbReference>
<name>J3PKX7_GAET3</name>
<sequence>MPDVPGLPLGGLAGGGAVLAAPAAGLAARRRAEGTKGYGYAGHLGVFGCWAAWAAERTGVVICDVCCCTNKKEVKKGLPSRRRRVSRSLPEAQIRFEDGSGRNSQALQPSTDNCLSACNPTECRVRAAGDEAAAAAAAGELLF</sequence>
<evidence type="ECO:0000313" key="4">
    <source>
        <dbReference type="Proteomes" id="UP000006039"/>
    </source>
</evidence>
<keyword evidence="1" id="KW-0812">Transmembrane</keyword>
<dbReference type="Proteomes" id="UP000006039">
    <property type="component" value="Unassembled WGS sequence"/>
</dbReference>
<evidence type="ECO:0000313" key="3">
    <source>
        <dbReference type="EnsemblFungi" id="EJT68221"/>
    </source>
</evidence>
<reference evidence="2" key="3">
    <citation type="submission" date="2010-09" db="EMBL/GenBank/DDBJ databases">
        <title>Annotation of Gaeumannomyces graminis var. tritici R3-111a-1.</title>
        <authorList>
            <consortium name="The Broad Institute Genome Sequencing Platform"/>
            <person name="Ma L.-J."/>
            <person name="Dead R."/>
            <person name="Young S.K."/>
            <person name="Zeng Q."/>
            <person name="Gargeya S."/>
            <person name="Fitzgerald M."/>
            <person name="Haas B."/>
            <person name="Abouelleil A."/>
            <person name="Alvarado L."/>
            <person name="Arachchi H.M."/>
            <person name="Berlin A."/>
            <person name="Brown A."/>
            <person name="Chapman S.B."/>
            <person name="Chen Z."/>
            <person name="Dunbar C."/>
            <person name="Freedman E."/>
            <person name="Gearin G."/>
            <person name="Gellesch M."/>
            <person name="Goldberg J."/>
            <person name="Griggs A."/>
            <person name="Gujja S."/>
            <person name="Heiman D."/>
            <person name="Howarth C."/>
            <person name="Larson L."/>
            <person name="Lui A."/>
            <person name="MacDonald P.J.P."/>
            <person name="Mehta T."/>
            <person name="Montmayeur A."/>
            <person name="Murphy C."/>
            <person name="Neiman D."/>
            <person name="Pearson M."/>
            <person name="Priest M."/>
            <person name="Roberts A."/>
            <person name="Saif S."/>
            <person name="Shea T."/>
            <person name="Shenoy N."/>
            <person name="Sisk P."/>
            <person name="Stolte C."/>
            <person name="Sykes S."/>
            <person name="Yandava C."/>
            <person name="Wortman J."/>
            <person name="Nusbaum C."/>
            <person name="Birren B."/>
        </authorList>
    </citation>
    <scope>NUCLEOTIDE SEQUENCE</scope>
    <source>
        <strain evidence="2">R3-111a-1</strain>
    </source>
</reference>
<dbReference type="VEuPathDB" id="FungiDB:GGTG_14202"/>
<organism evidence="2">
    <name type="scientific">Gaeumannomyces tritici (strain R3-111a-1)</name>
    <name type="common">Wheat and barley take-all root rot fungus</name>
    <name type="synonym">Gaeumannomyces graminis var. tritici</name>
    <dbReference type="NCBI Taxonomy" id="644352"/>
    <lineage>
        <taxon>Eukaryota</taxon>
        <taxon>Fungi</taxon>
        <taxon>Dikarya</taxon>
        <taxon>Ascomycota</taxon>
        <taxon>Pezizomycotina</taxon>
        <taxon>Sordariomycetes</taxon>
        <taxon>Sordariomycetidae</taxon>
        <taxon>Magnaporthales</taxon>
        <taxon>Magnaporthaceae</taxon>
        <taxon>Gaeumannomyces</taxon>
    </lineage>
</organism>
<keyword evidence="1" id="KW-1133">Transmembrane helix</keyword>
<reference evidence="3" key="4">
    <citation type="journal article" date="2015" name="G3 (Bethesda)">
        <title>Genome sequences of three phytopathogenic species of the Magnaporthaceae family of fungi.</title>
        <authorList>
            <person name="Okagaki L.H."/>
            <person name="Nunes C.C."/>
            <person name="Sailsbery J."/>
            <person name="Clay B."/>
            <person name="Brown D."/>
            <person name="John T."/>
            <person name="Oh Y."/>
            <person name="Young N."/>
            <person name="Fitzgerald M."/>
            <person name="Haas B.J."/>
            <person name="Zeng Q."/>
            <person name="Young S."/>
            <person name="Adiconis X."/>
            <person name="Fan L."/>
            <person name="Levin J.Z."/>
            <person name="Mitchell T.K."/>
            <person name="Okubara P.A."/>
            <person name="Farman M.L."/>
            <person name="Kohn L.M."/>
            <person name="Birren B."/>
            <person name="Ma L.-J."/>
            <person name="Dean R.A."/>
        </authorList>
    </citation>
    <scope>NUCLEOTIDE SEQUENCE</scope>
    <source>
        <strain evidence="3">R3-111a-1</strain>
    </source>
</reference>
<keyword evidence="4" id="KW-1185">Reference proteome</keyword>
<dbReference type="HOGENOM" id="CLU_1806285_0_0_1"/>
<keyword evidence="1" id="KW-0472">Membrane</keyword>
<proteinExistence type="predicted"/>
<feature type="transmembrane region" description="Helical" evidence="1">
    <location>
        <begin position="6"/>
        <end position="28"/>
    </location>
</feature>
<reference evidence="3" key="5">
    <citation type="submission" date="2018-04" db="UniProtKB">
        <authorList>
            <consortium name="EnsemblFungi"/>
        </authorList>
    </citation>
    <scope>IDENTIFICATION</scope>
    <source>
        <strain evidence="3">R3-111a-1</strain>
    </source>
</reference>
<accession>J3PKX7</accession>
<evidence type="ECO:0000313" key="2">
    <source>
        <dbReference type="EMBL" id="EJT68221.1"/>
    </source>
</evidence>
<reference evidence="4" key="1">
    <citation type="submission" date="2010-07" db="EMBL/GenBank/DDBJ databases">
        <title>The genome sequence of Gaeumannomyces graminis var. tritici strain R3-111a-1.</title>
        <authorList>
            <consortium name="The Broad Institute Genome Sequencing Platform"/>
            <person name="Ma L.-J."/>
            <person name="Dead R."/>
            <person name="Young S."/>
            <person name="Zeng Q."/>
            <person name="Koehrsen M."/>
            <person name="Alvarado L."/>
            <person name="Berlin A."/>
            <person name="Chapman S.B."/>
            <person name="Chen Z."/>
            <person name="Freedman E."/>
            <person name="Gellesch M."/>
            <person name="Goldberg J."/>
            <person name="Griggs A."/>
            <person name="Gujja S."/>
            <person name="Heilman E.R."/>
            <person name="Heiman D."/>
            <person name="Hepburn T."/>
            <person name="Howarth C."/>
            <person name="Jen D."/>
            <person name="Larson L."/>
            <person name="Mehta T."/>
            <person name="Neiman D."/>
            <person name="Pearson M."/>
            <person name="Roberts A."/>
            <person name="Saif S."/>
            <person name="Shea T."/>
            <person name="Shenoy N."/>
            <person name="Sisk P."/>
            <person name="Stolte C."/>
            <person name="Sykes S."/>
            <person name="Walk T."/>
            <person name="White J."/>
            <person name="Yandava C."/>
            <person name="Haas B."/>
            <person name="Nusbaum C."/>
            <person name="Birren B."/>
        </authorList>
    </citation>
    <scope>NUCLEOTIDE SEQUENCE [LARGE SCALE GENOMIC DNA]</scope>
    <source>
        <strain evidence="4">R3-111a-1</strain>
    </source>
</reference>
<gene>
    <name evidence="3" type="primary">20354660</name>
    <name evidence="2" type="ORF">GGTG_14202</name>
</gene>
<dbReference type="RefSeq" id="XP_009230393.1">
    <property type="nucleotide sequence ID" value="XM_009232129.1"/>
</dbReference>